<dbReference type="PROSITE" id="PS51968">
    <property type="entry name" value="GRH_CP2_DB"/>
    <property type="match status" value="1"/>
</dbReference>
<organism evidence="9 10">
    <name type="scientific">Lates calcarifer</name>
    <name type="common">Barramundi</name>
    <name type="synonym">Holocentrus calcarifer</name>
    <dbReference type="NCBI Taxonomy" id="8187"/>
    <lineage>
        <taxon>Eukaryota</taxon>
        <taxon>Metazoa</taxon>
        <taxon>Chordata</taxon>
        <taxon>Craniata</taxon>
        <taxon>Vertebrata</taxon>
        <taxon>Euteleostomi</taxon>
        <taxon>Actinopterygii</taxon>
        <taxon>Neopterygii</taxon>
        <taxon>Teleostei</taxon>
        <taxon>Neoteleostei</taxon>
        <taxon>Acanthomorphata</taxon>
        <taxon>Carangaria</taxon>
        <taxon>Carangaria incertae sedis</taxon>
        <taxon>Centropomidae</taxon>
        <taxon>Lates</taxon>
    </lineage>
</organism>
<dbReference type="PANTHER" id="PTHR11037">
    <property type="entry name" value="TRANSCRIPTION FACTOR CP2"/>
    <property type="match status" value="1"/>
</dbReference>
<dbReference type="InterPro" id="IPR057520">
    <property type="entry name" value="GRHL1/CP2_C"/>
</dbReference>
<dbReference type="InterPro" id="IPR040167">
    <property type="entry name" value="TF_CP2-like"/>
</dbReference>
<feature type="domain" description="Grh/CP2 DB" evidence="8">
    <location>
        <begin position="62"/>
        <end position="300"/>
    </location>
</feature>
<dbReference type="Proteomes" id="UP000314980">
    <property type="component" value="Unassembled WGS sequence"/>
</dbReference>
<gene>
    <name evidence="9" type="primary">TFCP2</name>
</gene>
<keyword evidence="5 6" id="KW-0539">Nucleus</keyword>
<keyword evidence="2" id="KW-0805">Transcription regulation</keyword>
<evidence type="ECO:0000256" key="2">
    <source>
        <dbReference type="ARBA" id="ARBA00023015"/>
    </source>
</evidence>
<dbReference type="GO" id="GO:0005634">
    <property type="term" value="C:nucleus"/>
    <property type="evidence" value="ECO:0007669"/>
    <property type="project" value="UniProtKB-SubCell"/>
</dbReference>
<evidence type="ECO:0000259" key="8">
    <source>
        <dbReference type="PROSITE" id="PS51968"/>
    </source>
</evidence>
<evidence type="ECO:0000313" key="9">
    <source>
        <dbReference type="Ensembl" id="ENSLCAP00010049838.1"/>
    </source>
</evidence>
<evidence type="ECO:0000256" key="4">
    <source>
        <dbReference type="ARBA" id="ARBA00023163"/>
    </source>
</evidence>
<sequence>MAWALKLPLTDEVIESGLVQDFDASLSGIGQELGAGAYSMSDVLALPIFKQEESNLPPDTDNKILPFQYVLCAATSPAVKLHDETLTYLNQGQSYEIRMLDNRKIGELPEITGKMVKSIIRVVFHDRRLQYTEHQQLEGWRWNRPGDRILDLDIPMSVGIIDPRANPTQLNTVEFLWDPSKRTSVFIQVHCISTEFTMRKHGGEKGVPFRIQIDTFKENESGEYTEHLHSASCQVKVFKPKGADRKQKTDREKMEKRAPQEKEKYQPSYETTILTECSPWPEVTYVNNSPSPGFNSTHNSFPVAEGVVRPRLTIYVCQESQQAREQQPKHENGDAAANTFFVYHAIYLEELTAAELTEKIAQLFNISPRQINQIFKQGPTGIHVLVSDEMIQNFQDEVCFVLDTMKDDTNDGYHIILK</sequence>
<dbReference type="PANTHER" id="PTHR11037:SF11">
    <property type="entry name" value="ALPHA-GLOBIN TRANSCRIPTION FACTOR CP2"/>
    <property type="match status" value="1"/>
</dbReference>
<dbReference type="GeneTree" id="ENSGT00940000157629"/>
<dbReference type="AlphaFoldDB" id="A0A4W6FGU8"/>
<comment type="subcellular location">
    <subcellularLocation>
        <location evidence="1 6">Nucleus</location>
    </subcellularLocation>
</comment>
<feature type="region of interest" description="Disordered" evidence="7">
    <location>
        <begin position="240"/>
        <end position="268"/>
    </location>
</feature>
<dbReference type="GO" id="GO:0001228">
    <property type="term" value="F:DNA-binding transcription activator activity, RNA polymerase II-specific"/>
    <property type="evidence" value="ECO:0007669"/>
    <property type="project" value="TreeGrafter"/>
</dbReference>
<evidence type="ECO:0000256" key="7">
    <source>
        <dbReference type="SAM" id="MobiDB-lite"/>
    </source>
</evidence>
<dbReference type="Pfam" id="PF25416">
    <property type="entry name" value="GRHL1_C"/>
    <property type="match status" value="1"/>
</dbReference>
<reference evidence="9" key="3">
    <citation type="submission" date="2025-09" db="UniProtKB">
        <authorList>
            <consortium name="Ensembl"/>
        </authorList>
    </citation>
    <scope>IDENTIFICATION</scope>
</reference>
<dbReference type="GO" id="GO:0000978">
    <property type="term" value="F:RNA polymerase II cis-regulatory region sequence-specific DNA binding"/>
    <property type="evidence" value="ECO:0007669"/>
    <property type="project" value="TreeGrafter"/>
</dbReference>
<proteinExistence type="predicted"/>
<dbReference type="InterPro" id="IPR007604">
    <property type="entry name" value="CP2"/>
</dbReference>
<accession>A0A4W6FGU8</accession>
<evidence type="ECO:0000256" key="1">
    <source>
        <dbReference type="ARBA" id="ARBA00004123"/>
    </source>
</evidence>
<evidence type="ECO:0000256" key="6">
    <source>
        <dbReference type="PROSITE-ProRule" id="PRU01313"/>
    </source>
</evidence>
<reference evidence="10" key="1">
    <citation type="submission" date="2015-09" db="EMBL/GenBank/DDBJ databases">
        <authorList>
            <person name="Sai Rama Sridatta P."/>
        </authorList>
    </citation>
    <scope>NUCLEOTIDE SEQUENCE [LARGE SCALE GENOMIC DNA]</scope>
</reference>
<evidence type="ECO:0000313" key="10">
    <source>
        <dbReference type="Proteomes" id="UP000314980"/>
    </source>
</evidence>
<dbReference type="Pfam" id="PF04516">
    <property type="entry name" value="CP2"/>
    <property type="match status" value="1"/>
</dbReference>
<name>A0A4W6FGU8_LATCA</name>
<keyword evidence="4" id="KW-0804">Transcription</keyword>
<keyword evidence="10" id="KW-1185">Reference proteome</keyword>
<evidence type="ECO:0000256" key="3">
    <source>
        <dbReference type="ARBA" id="ARBA00023125"/>
    </source>
</evidence>
<protein>
    <submittedName>
        <fullName evidence="9">Transcription factor CP2</fullName>
    </submittedName>
</protein>
<keyword evidence="3 6" id="KW-0238">DNA-binding</keyword>
<dbReference type="Ensembl" id="ENSLCAT00010051103.1">
    <property type="protein sequence ID" value="ENSLCAP00010049838.1"/>
    <property type="gene ID" value="ENSLCAG00010023144.1"/>
</dbReference>
<evidence type="ECO:0000256" key="5">
    <source>
        <dbReference type="ARBA" id="ARBA00023242"/>
    </source>
</evidence>
<feature type="compositionally biased region" description="Basic and acidic residues" evidence="7">
    <location>
        <begin position="241"/>
        <end position="265"/>
    </location>
</feature>
<reference evidence="9" key="2">
    <citation type="submission" date="2025-08" db="UniProtKB">
        <authorList>
            <consortium name="Ensembl"/>
        </authorList>
    </citation>
    <scope>IDENTIFICATION</scope>
</reference>